<dbReference type="Proteomes" id="UP000789405">
    <property type="component" value="Unassembled WGS sequence"/>
</dbReference>
<dbReference type="AlphaFoldDB" id="A0A9N9DJ76"/>
<accession>A0A9N9DJ76</accession>
<protein>
    <submittedName>
        <fullName evidence="2">4573_t:CDS:1</fullName>
    </submittedName>
</protein>
<evidence type="ECO:0000313" key="2">
    <source>
        <dbReference type="EMBL" id="CAG8637000.1"/>
    </source>
</evidence>
<comment type="caution">
    <text evidence="2">The sequence shown here is derived from an EMBL/GenBank/DDBJ whole genome shotgun (WGS) entry which is preliminary data.</text>
</comment>
<dbReference type="EMBL" id="CAJVPY010005170">
    <property type="protein sequence ID" value="CAG8637000.1"/>
    <property type="molecule type" value="Genomic_DNA"/>
</dbReference>
<dbReference type="OrthoDB" id="2427034at2759"/>
<name>A0A9N9DJ76_9GLOM</name>
<organism evidence="2 3">
    <name type="scientific">Dentiscutata erythropus</name>
    <dbReference type="NCBI Taxonomy" id="1348616"/>
    <lineage>
        <taxon>Eukaryota</taxon>
        <taxon>Fungi</taxon>
        <taxon>Fungi incertae sedis</taxon>
        <taxon>Mucoromycota</taxon>
        <taxon>Glomeromycotina</taxon>
        <taxon>Glomeromycetes</taxon>
        <taxon>Diversisporales</taxon>
        <taxon>Gigasporaceae</taxon>
        <taxon>Dentiscutata</taxon>
    </lineage>
</organism>
<reference evidence="2" key="1">
    <citation type="submission" date="2021-06" db="EMBL/GenBank/DDBJ databases">
        <authorList>
            <person name="Kallberg Y."/>
            <person name="Tangrot J."/>
            <person name="Rosling A."/>
        </authorList>
    </citation>
    <scope>NUCLEOTIDE SEQUENCE</scope>
    <source>
        <strain evidence="2">MA453B</strain>
    </source>
</reference>
<keyword evidence="3" id="KW-1185">Reference proteome</keyword>
<evidence type="ECO:0000256" key="1">
    <source>
        <dbReference type="SAM" id="MobiDB-lite"/>
    </source>
</evidence>
<gene>
    <name evidence="2" type="ORF">DERYTH_LOCUS9452</name>
</gene>
<feature type="region of interest" description="Disordered" evidence="1">
    <location>
        <begin position="60"/>
        <end position="87"/>
    </location>
</feature>
<evidence type="ECO:0000313" key="3">
    <source>
        <dbReference type="Proteomes" id="UP000789405"/>
    </source>
</evidence>
<sequence>MYSGRLGYKTYRSDYIWRKKIVNLLKPFEEITRHFAPISKKGESLESWIDLIYGSEDPDTNDDLSLSSDNEANIPSAENRKQWQYTH</sequence>
<proteinExistence type="predicted"/>